<dbReference type="Proteomes" id="UP000064893">
    <property type="component" value="Chromosome"/>
</dbReference>
<evidence type="ECO:0000313" key="3">
    <source>
        <dbReference type="Proteomes" id="UP000064893"/>
    </source>
</evidence>
<dbReference type="KEGG" id="blq:L21SP5_01656"/>
<evidence type="ECO:0000313" key="2">
    <source>
        <dbReference type="EMBL" id="ALO15299.1"/>
    </source>
</evidence>
<gene>
    <name evidence="2" type="ORF">L21SP5_01656</name>
</gene>
<dbReference type="EMBL" id="CP013118">
    <property type="protein sequence ID" value="ALO15299.1"/>
    <property type="molecule type" value="Genomic_DNA"/>
</dbReference>
<protein>
    <submittedName>
        <fullName evidence="2">Putative membrane protein</fullName>
    </submittedName>
</protein>
<keyword evidence="1" id="KW-1133">Transmembrane helix</keyword>
<keyword evidence="3" id="KW-1185">Reference proteome</keyword>
<proteinExistence type="predicted"/>
<dbReference type="AlphaFoldDB" id="A0A0S2HYY4"/>
<feature type="transmembrane region" description="Helical" evidence="1">
    <location>
        <begin position="33"/>
        <end position="51"/>
    </location>
</feature>
<keyword evidence="1" id="KW-0472">Membrane</keyword>
<sequence length="173" mass="19260">MTFITFIALFLIAAGIGYLIKHIFNVDLPMPRYLTGVFIVLVGLHFLIVQLEDEKNNESKWVWFTHSNFAHHITGENEYAVVFGESTIDLSETTLSDSLPKVNISVAFGHAEVYLPDSIPYRIINNIAFGSTNGNGPNNSGLGDFASESDNFDPKRNYLIIEADVAFGGLTWR</sequence>
<accession>A0A0S2HYY4</accession>
<dbReference type="OrthoDB" id="9880879at2"/>
<evidence type="ECO:0000256" key="1">
    <source>
        <dbReference type="SAM" id="Phobius"/>
    </source>
</evidence>
<dbReference type="RefSeq" id="WP_057952767.1">
    <property type="nucleotide sequence ID" value="NZ_CP013118.1"/>
</dbReference>
<organism evidence="2 3">
    <name type="scientific">Salinivirga cyanobacteriivorans</name>
    <dbReference type="NCBI Taxonomy" id="1307839"/>
    <lineage>
        <taxon>Bacteria</taxon>
        <taxon>Pseudomonadati</taxon>
        <taxon>Bacteroidota</taxon>
        <taxon>Bacteroidia</taxon>
        <taxon>Bacteroidales</taxon>
        <taxon>Salinivirgaceae</taxon>
        <taxon>Salinivirga</taxon>
    </lineage>
</organism>
<name>A0A0S2HYY4_9BACT</name>
<keyword evidence="1" id="KW-0812">Transmembrane</keyword>
<dbReference type="STRING" id="1307839.L21SP5_01656"/>
<reference evidence="2 3" key="1">
    <citation type="submission" date="2015-11" db="EMBL/GenBank/DDBJ databases">
        <title>Description and complete genome sequence of a novel strain predominating in hypersaline microbial mats and representing a new family of the Bacteriodetes phylum.</title>
        <authorList>
            <person name="Spring S."/>
            <person name="Bunk B."/>
            <person name="Sproer C."/>
            <person name="Klenk H.-P."/>
        </authorList>
    </citation>
    <scope>NUCLEOTIDE SEQUENCE [LARGE SCALE GENOMIC DNA]</scope>
    <source>
        <strain evidence="2 3">L21-Spi-D4</strain>
    </source>
</reference>